<accession>A0ABW0MAD1</accession>
<evidence type="ECO:0000313" key="2">
    <source>
        <dbReference type="EMBL" id="MFC5473993.1"/>
    </source>
</evidence>
<dbReference type="EMBL" id="JBHSMT010000013">
    <property type="protein sequence ID" value="MFC5473993.1"/>
    <property type="molecule type" value="Genomic_DNA"/>
</dbReference>
<gene>
    <name evidence="2" type="primary">imm40</name>
    <name evidence="2" type="ORF">ACFPM8_08470</name>
</gene>
<organism evidence="2 3">
    <name type="scientific">Paraherbaspirillum soli</name>
    <dbReference type="NCBI Taxonomy" id="631222"/>
    <lineage>
        <taxon>Bacteria</taxon>
        <taxon>Pseudomonadati</taxon>
        <taxon>Pseudomonadota</taxon>
        <taxon>Betaproteobacteria</taxon>
        <taxon>Burkholderiales</taxon>
        <taxon>Oxalobacteraceae</taxon>
        <taxon>Paraherbaspirillum</taxon>
    </lineage>
</organism>
<feature type="domain" description="Immunity protein 40" evidence="1">
    <location>
        <begin position="27"/>
        <end position="117"/>
    </location>
</feature>
<proteinExistence type="predicted"/>
<sequence>MHLDFMRDHSTAFSKNEIDSILSVGRSLENIGVRNWALEQEAALAALDQLSAIGVAVLGGDVYAVSGSNVESNYDNWYCNRESNETEIDFIKRSVAKAKSYIANYQITAGSVLFAIVPSV</sequence>
<dbReference type="InterPro" id="IPR029080">
    <property type="entry name" value="Imm40"/>
</dbReference>
<protein>
    <submittedName>
        <fullName evidence="2">Imm40 family immunity protein</fullName>
    </submittedName>
</protein>
<reference evidence="3" key="1">
    <citation type="journal article" date="2019" name="Int. J. Syst. Evol. Microbiol.">
        <title>The Global Catalogue of Microorganisms (GCM) 10K type strain sequencing project: providing services to taxonomists for standard genome sequencing and annotation.</title>
        <authorList>
            <consortium name="The Broad Institute Genomics Platform"/>
            <consortium name="The Broad Institute Genome Sequencing Center for Infectious Disease"/>
            <person name="Wu L."/>
            <person name="Ma J."/>
        </authorList>
    </citation>
    <scope>NUCLEOTIDE SEQUENCE [LARGE SCALE GENOMIC DNA]</scope>
    <source>
        <strain evidence="3">JCM 17066</strain>
    </source>
</reference>
<keyword evidence="3" id="KW-1185">Reference proteome</keyword>
<comment type="caution">
    <text evidence="2">The sequence shown here is derived from an EMBL/GenBank/DDBJ whole genome shotgun (WGS) entry which is preliminary data.</text>
</comment>
<name>A0ABW0MAD1_9BURK</name>
<dbReference type="Proteomes" id="UP001596045">
    <property type="component" value="Unassembled WGS sequence"/>
</dbReference>
<dbReference type="Pfam" id="PF15569">
    <property type="entry name" value="Imm40"/>
    <property type="match status" value="1"/>
</dbReference>
<evidence type="ECO:0000259" key="1">
    <source>
        <dbReference type="Pfam" id="PF15569"/>
    </source>
</evidence>
<evidence type="ECO:0000313" key="3">
    <source>
        <dbReference type="Proteomes" id="UP001596045"/>
    </source>
</evidence>
<dbReference type="RefSeq" id="WP_378997028.1">
    <property type="nucleotide sequence ID" value="NZ_JBHSMT010000013.1"/>
</dbReference>